<evidence type="ECO:0000313" key="4">
    <source>
        <dbReference type="Proteomes" id="UP000184375"/>
    </source>
</evidence>
<keyword evidence="1" id="KW-0408">Iron</keyword>
<dbReference type="Proteomes" id="UP000184375">
    <property type="component" value="Unassembled WGS sequence"/>
</dbReference>
<proteinExistence type="predicted"/>
<feature type="domain" description="Ferrous iron transporter FeoA-like" evidence="2">
    <location>
        <begin position="5"/>
        <end position="75"/>
    </location>
</feature>
<dbReference type="SUPFAM" id="SSF50037">
    <property type="entry name" value="C-terminal domain of transcriptional repressors"/>
    <property type="match status" value="1"/>
</dbReference>
<dbReference type="InterPro" id="IPR038157">
    <property type="entry name" value="FeoA_core_dom"/>
</dbReference>
<dbReference type="InterPro" id="IPR007167">
    <property type="entry name" value="Fe-transptr_FeoA-like"/>
</dbReference>
<reference evidence="4" key="1">
    <citation type="submission" date="2016-11" db="EMBL/GenBank/DDBJ databases">
        <authorList>
            <person name="Varghese N."/>
            <person name="Submissions S."/>
        </authorList>
    </citation>
    <scope>NUCLEOTIDE SEQUENCE [LARGE SCALE GENOMIC DNA]</scope>
    <source>
        <strain evidence="4">DSM 18802</strain>
    </source>
</reference>
<dbReference type="STRING" id="447595.SAMN05660826_01950"/>
<evidence type="ECO:0000259" key="2">
    <source>
        <dbReference type="SMART" id="SM00899"/>
    </source>
</evidence>
<dbReference type="AlphaFoldDB" id="A0A1M7LJJ0"/>
<dbReference type="OrthoDB" id="532181at2"/>
<dbReference type="Pfam" id="PF04023">
    <property type="entry name" value="FeoA"/>
    <property type="match status" value="1"/>
</dbReference>
<name>A0A1M7LJJ0_9FIRM</name>
<dbReference type="GO" id="GO:0046914">
    <property type="term" value="F:transition metal ion binding"/>
    <property type="evidence" value="ECO:0007669"/>
    <property type="project" value="InterPro"/>
</dbReference>
<sequence length="76" mass="8259">MGSEMKLPELKEGDAATIVRIDTTDDKILKKLMALGVLPGMNVVLFQKFPSYVLKVGNTRIAADEAIAKSIVVVKK</sequence>
<dbReference type="EMBL" id="FRCR01000012">
    <property type="protein sequence ID" value="SHM78290.1"/>
    <property type="molecule type" value="Genomic_DNA"/>
</dbReference>
<evidence type="ECO:0000313" key="3">
    <source>
        <dbReference type="EMBL" id="SHM78290.1"/>
    </source>
</evidence>
<gene>
    <name evidence="3" type="ORF">SAMN05660826_01950</name>
</gene>
<accession>A0A1M7LJJ0</accession>
<evidence type="ECO:0000256" key="1">
    <source>
        <dbReference type="ARBA" id="ARBA00023004"/>
    </source>
</evidence>
<protein>
    <submittedName>
        <fullName evidence="3">Ferrous iron transport protein A</fullName>
    </submittedName>
</protein>
<dbReference type="SMART" id="SM00899">
    <property type="entry name" value="FeoA"/>
    <property type="match status" value="1"/>
</dbReference>
<organism evidence="3 4">
    <name type="scientific">Caldanaerovirga acetigignens</name>
    <dbReference type="NCBI Taxonomy" id="447595"/>
    <lineage>
        <taxon>Bacteria</taxon>
        <taxon>Bacillati</taxon>
        <taxon>Bacillota</taxon>
        <taxon>Clostridia</taxon>
        <taxon>Thermosediminibacterales</taxon>
        <taxon>Thermosediminibacteraceae</taxon>
        <taxon>Caldanaerovirga</taxon>
    </lineage>
</organism>
<dbReference type="RefSeq" id="WP_073257958.1">
    <property type="nucleotide sequence ID" value="NZ_FRCR01000012.1"/>
</dbReference>
<dbReference type="InterPro" id="IPR008988">
    <property type="entry name" value="Transcriptional_repressor_C"/>
</dbReference>
<dbReference type="Gene3D" id="2.30.30.90">
    <property type="match status" value="1"/>
</dbReference>
<keyword evidence="4" id="KW-1185">Reference proteome</keyword>